<keyword evidence="12" id="KW-1185">Reference proteome</keyword>
<keyword evidence="7" id="KW-0411">Iron-sulfur</keyword>
<comment type="similarity">
    <text evidence="2">Belongs to the AOR/FOR family.</text>
</comment>
<proteinExistence type="inferred from homology"/>
<evidence type="ECO:0000256" key="1">
    <source>
        <dbReference type="ARBA" id="ARBA00001966"/>
    </source>
</evidence>
<dbReference type="InterPro" id="IPR036021">
    <property type="entry name" value="Tungsten_al_ferr_oxy-like_C"/>
</dbReference>
<dbReference type="STRING" id="1034346.GCA_000313565_03270"/>
<keyword evidence="6" id="KW-0408">Iron</keyword>
<dbReference type="InterPro" id="IPR013984">
    <property type="entry name" value="Ald_Fedxn_OxRdtase_dom2"/>
</dbReference>
<dbReference type="PANTHER" id="PTHR30038:SF0">
    <property type="entry name" value="TUNGSTEN-CONTAINING ALDEHYDE FERREDOXIN OXIDOREDUCTASE"/>
    <property type="match status" value="1"/>
</dbReference>
<comment type="cofactor">
    <cofactor evidence="8">
        <name>tungstopterin</name>
        <dbReference type="ChEBI" id="CHEBI:30402"/>
    </cofactor>
</comment>
<feature type="domain" description="Aldehyde ferredoxin oxidoreductase N-terminal" evidence="9">
    <location>
        <begin position="7"/>
        <end position="208"/>
    </location>
</feature>
<dbReference type="GO" id="GO:0046872">
    <property type="term" value="F:metal ion binding"/>
    <property type="evidence" value="ECO:0007669"/>
    <property type="project" value="UniProtKB-KW"/>
</dbReference>
<dbReference type="InterPro" id="IPR013985">
    <property type="entry name" value="Ald_Fedxn_OxRdtase_dom3"/>
</dbReference>
<dbReference type="Gene3D" id="3.60.9.10">
    <property type="entry name" value="Aldehyde ferredoxin oxidoreductase, N-terminal domain"/>
    <property type="match status" value="1"/>
</dbReference>
<evidence type="ECO:0000313" key="13">
    <source>
        <dbReference type="Proteomes" id="UP001276902"/>
    </source>
</evidence>
<evidence type="ECO:0000256" key="3">
    <source>
        <dbReference type="ARBA" id="ARBA00022485"/>
    </source>
</evidence>
<evidence type="ECO:0000313" key="11">
    <source>
        <dbReference type="EMBL" id="PXX77354.1"/>
    </source>
</evidence>
<reference evidence="10" key="2">
    <citation type="submission" date="2022-03" db="EMBL/GenBank/DDBJ databases">
        <title>First case of bacteraemia caused by Dielma fastidiosa in a patient hospitalised with diverticulitis.</title>
        <authorList>
            <person name="Forman-Ankjaer B."/>
            <person name="Hvid-Jensen F."/>
            <person name="Kobel C.M."/>
            <person name="Greve T."/>
        </authorList>
    </citation>
    <scope>NUCLEOTIDE SEQUENCE</scope>
    <source>
        <strain evidence="10">AUH_DF_2021</strain>
    </source>
</reference>
<evidence type="ECO:0000256" key="5">
    <source>
        <dbReference type="ARBA" id="ARBA00023002"/>
    </source>
</evidence>
<dbReference type="EMBL" id="QJKH01000011">
    <property type="protein sequence ID" value="PXX77354.1"/>
    <property type="molecule type" value="Genomic_DNA"/>
</dbReference>
<dbReference type="PANTHER" id="PTHR30038">
    <property type="entry name" value="ALDEHYDE FERREDOXIN OXIDOREDUCTASE"/>
    <property type="match status" value="1"/>
</dbReference>
<dbReference type="Gene3D" id="1.10.569.10">
    <property type="entry name" value="Aldehyde Ferredoxin Oxidoreductase Protein, subunit A, domain 2"/>
    <property type="match status" value="1"/>
</dbReference>
<reference evidence="11 12" key="1">
    <citation type="submission" date="2018-05" db="EMBL/GenBank/DDBJ databases">
        <title>Genomic Encyclopedia of Type Strains, Phase IV (KMG-IV): sequencing the most valuable type-strain genomes for metagenomic binning, comparative biology and taxonomic classification.</title>
        <authorList>
            <person name="Goeker M."/>
        </authorList>
    </citation>
    <scope>NUCLEOTIDE SEQUENCE [LARGE SCALE GENOMIC DNA]</scope>
    <source>
        <strain evidence="11 12">JC118</strain>
    </source>
</reference>
<name>A0A2V2FY41_9FIRM</name>
<dbReference type="SMART" id="SM00790">
    <property type="entry name" value="AFOR_N"/>
    <property type="match status" value="1"/>
</dbReference>
<dbReference type="Proteomes" id="UP000247612">
    <property type="component" value="Unassembled WGS sequence"/>
</dbReference>
<evidence type="ECO:0000256" key="8">
    <source>
        <dbReference type="ARBA" id="ARBA00049934"/>
    </source>
</evidence>
<organism evidence="10 13">
    <name type="scientific">Dielma fastidiosa</name>
    <dbReference type="NCBI Taxonomy" id="1034346"/>
    <lineage>
        <taxon>Bacteria</taxon>
        <taxon>Bacillati</taxon>
        <taxon>Bacillota</taxon>
        <taxon>Erysipelotrichia</taxon>
        <taxon>Erysipelotrichales</taxon>
        <taxon>Erysipelotrichaceae</taxon>
        <taxon>Dielma</taxon>
    </lineage>
</organism>
<keyword evidence="3" id="KW-0004">4Fe-4S</keyword>
<dbReference type="AlphaFoldDB" id="A0A2V2FY41"/>
<dbReference type="SUPFAM" id="SSF56228">
    <property type="entry name" value="Aldehyde ferredoxin oxidoreductase, N-terminal domain"/>
    <property type="match status" value="1"/>
</dbReference>
<dbReference type="GO" id="GO:0033726">
    <property type="term" value="F:aldehyde ferredoxin oxidoreductase activity"/>
    <property type="evidence" value="ECO:0007669"/>
    <property type="project" value="UniProtKB-EC"/>
</dbReference>
<evidence type="ECO:0000256" key="4">
    <source>
        <dbReference type="ARBA" id="ARBA00022723"/>
    </source>
</evidence>
<accession>A0A2V2FY41</accession>
<dbReference type="RefSeq" id="WP_022939548.1">
    <property type="nucleotide sequence ID" value="NZ_BAABZA010000003.1"/>
</dbReference>
<evidence type="ECO:0000313" key="10">
    <source>
        <dbReference type="EMBL" id="MDY5168755.1"/>
    </source>
</evidence>
<dbReference type="EMBL" id="JALDAW010000016">
    <property type="protein sequence ID" value="MDY5168755.1"/>
    <property type="molecule type" value="Genomic_DNA"/>
</dbReference>
<dbReference type="EC" id="1.2.7.5" evidence="10"/>
<dbReference type="Pfam" id="PF02730">
    <property type="entry name" value="AFOR_N"/>
    <property type="match status" value="1"/>
</dbReference>
<keyword evidence="5 10" id="KW-0560">Oxidoreductase</keyword>
<dbReference type="GO" id="GO:0009055">
    <property type="term" value="F:electron transfer activity"/>
    <property type="evidence" value="ECO:0007669"/>
    <property type="project" value="InterPro"/>
</dbReference>
<dbReference type="Gene3D" id="1.10.599.10">
    <property type="entry name" value="Aldehyde Ferredoxin Oxidoreductase Protein, subunit A, domain 3"/>
    <property type="match status" value="1"/>
</dbReference>
<dbReference type="InterPro" id="IPR036503">
    <property type="entry name" value="Ald_Fedxn_OxRdtase_N_sf"/>
</dbReference>
<comment type="caution">
    <text evidence="10">The sequence shown here is derived from an EMBL/GenBank/DDBJ whole genome shotgun (WGS) entry which is preliminary data.</text>
</comment>
<dbReference type="NCBIfam" id="NF007354">
    <property type="entry name" value="PRK09849.1"/>
    <property type="match status" value="1"/>
</dbReference>
<comment type="cofactor">
    <cofactor evidence="1">
        <name>[4Fe-4S] cluster</name>
        <dbReference type="ChEBI" id="CHEBI:49883"/>
    </cofactor>
</comment>
<protein>
    <submittedName>
        <fullName evidence="10">Aldehyde ferredoxin oxidoreductase</fullName>
        <ecNumber evidence="10">1.2.7.5</ecNumber>
    </submittedName>
    <submittedName>
        <fullName evidence="11">Aldehyde:ferredoxin oxidoreductase</fullName>
    </submittedName>
</protein>
<dbReference type="InterPro" id="IPR013983">
    <property type="entry name" value="Ald_Fedxn_OxRdtase_N"/>
</dbReference>
<dbReference type="SUPFAM" id="SSF48310">
    <property type="entry name" value="Aldehyde ferredoxin oxidoreductase, C-terminal domains"/>
    <property type="match status" value="1"/>
</dbReference>
<evidence type="ECO:0000256" key="7">
    <source>
        <dbReference type="ARBA" id="ARBA00023014"/>
    </source>
</evidence>
<evidence type="ECO:0000313" key="12">
    <source>
        <dbReference type="Proteomes" id="UP000247612"/>
    </source>
</evidence>
<dbReference type="Proteomes" id="UP001276902">
    <property type="component" value="Unassembled WGS sequence"/>
</dbReference>
<dbReference type="InterPro" id="IPR001203">
    <property type="entry name" value="OxRdtase_Ald_Fedxn_C"/>
</dbReference>
<dbReference type="InterPro" id="IPR051919">
    <property type="entry name" value="W-dependent_AOR"/>
</dbReference>
<evidence type="ECO:0000259" key="9">
    <source>
        <dbReference type="SMART" id="SM00790"/>
    </source>
</evidence>
<dbReference type="GO" id="GO:0051539">
    <property type="term" value="F:4 iron, 4 sulfur cluster binding"/>
    <property type="evidence" value="ECO:0007669"/>
    <property type="project" value="UniProtKB-KW"/>
</dbReference>
<dbReference type="GeneID" id="94442370"/>
<dbReference type="OrthoDB" id="9763894at2"/>
<dbReference type="Pfam" id="PF01314">
    <property type="entry name" value="AFOR_C"/>
    <property type="match status" value="1"/>
</dbReference>
<keyword evidence="4" id="KW-0479">Metal-binding</keyword>
<evidence type="ECO:0000256" key="6">
    <source>
        <dbReference type="ARBA" id="ARBA00023004"/>
    </source>
</evidence>
<gene>
    <name evidence="11" type="ORF">DES51_111106</name>
    <name evidence="10" type="ORF">MQE39_11585</name>
</gene>
<sequence length="707" mass="79120">MSANYGWAGKILRVNLTTGSITTEDTAKYQDYIGGMGLAYKIMYDEVPLTTKAYDEANKIIFGVGPLTASGVPCSGRMNVTTLSAWTKGYSILDGHMGGHIAHNFKYAGYDALVIEGKAAGHVYIKIDDDKVTIESAEHTWGMGTFDTNRIMIEENGSDFDVVSIGQAGENLVNYSCMLTSSCDSAGAGTAAVLGSKNVKSVVVRGTGNVKIANPAEFKELCDYMLRELIGGNNNHNVPAVPQSWAEYSAPSGNNRWAGAPGRVWGLAEGGPIDMGEQPYDDINKIAYRCMKGQFDFGDIAQKYMVKVGGCSSCPVRCYAEYEMAPLAEYELPTRVSNTCMPIIYNTTWYPEGVKDFVDEGDASIIINGAGERALDNFGVWENYGNLLREFNWCYKHGVFERVLPKEEYDAVPWDLMKEGNPKWMWWIIEQIATKKGEISHLGDGTYLLAERWNLGQEFWDDNYMQTISYNGYPRHHGSEDVYQVGVLYSIMYNRDCMIHHMINIVGSGCPYEVYKKTLEDEFGEGCVDMPKKYTPMNRSKARLAKWAFIGKQWHDSATVCNWMWPMTQSPAKSRNYKGDHDLDAKFMSAVTGEKWTRADVDLASERISNMLRVMTAISFNINEGSTNLREDHDTICNWVFDKEPEFKAFEEGTVKLDRADMELAKDMFYEEMGWDVKTGIPTRATLERVGLGYMADDLAARGLLPA</sequence>
<evidence type="ECO:0000256" key="2">
    <source>
        <dbReference type="ARBA" id="ARBA00011032"/>
    </source>
</evidence>